<proteinExistence type="predicted"/>
<dbReference type="AlphaFoldDB" id="A0A6A0AL11"/>
<dbReference type="Proteomes" id="UP000485058">
    <property type="component" value="Unassembled WGS sequence"/>
</dbReference>
<gene>
    <name evidence="1" type="ORF">HaLaN_32276</name>
</gene>
<accession>A0A6A0AL11</accession>
<dbReference type="EMBL" id="BLLF01007482">
    <property type="protein sequence ID" value="GFH32971.1"/>
    <property type="molecule type" value="Genomic_DNA"/>
</dbReference>
<evidence type="ECO:0000313" key="2">
    <source>
        <dbReference type="Proteomes" id="UP000485058"/>
    </source>
</evidence>
<protein>
    <submittedName>
        <fullName evidence="1">Uncharacterized protein</fullName>
    </submittedName>
</protein>
<name>A0A6A0AL11_HAELA</name>
<reference evidence="1 2" key="1">
    <citation type="submission" date="2020-02" db="EMBL/GenBank/DDBJ databases">
        <title>Draft genome sequence of Haematococcus lacustris strain NIES-144.</title>
        <authorList>
            <person name="Morimoto D."/>
            <person name="Nakagawa S."/>
            <person name="Yoshida T."/>
            <person name="Sawayama S."/>
        </authorList>
    </citation>
    <scope>NUCLEOTIDE SEQUENCE [LARGE SCALE GENOMIC DNA]</scope>
    <source>
        <strain evidence="1 2">NIES-144</strain>
    </source>
</reference>
<evidence type="ECO:0000313" key="1">
    <source>
        <dbReference type="EMBL" id="GFH32971.1"/>
    </source>
</evidence>
<sequence length="68" mass="7538">MSEAKLLRENNGRGWVESCGKRRDLAETLSWLALPLPKHRAANANTFPARTFPVIVARRALSPLLTPA</sequence>
<comment type="caution">
    <text evidence="1">The sequence shown here is derived from an EMBL/GenBank/DDBJ whole genome shotgun (WGS) entry which is preliminary data.</text>
</comment>
<organism evidence="1 2">
    <name type="scientific">Haematococcus lacustris</name>
    <name type="common">Green alga</name>
    <name type="synonym">Haematococcus pluvialis</name>
    <dbReference type="NCBI Taxonomy" id="44745"/>
    <lineage>
        <taxon>Eukaryota</taxon>
        <taxon>Viridiplantae</taxon>
        <taxon>Chlorophyta</taxon>
        <taxon>core chlorophytes</taxon>
        <taxon>Chlorophyceae</taxon>
        <taxon>CS clade</taxon>
        <taxon>Chlamydomonadales</taxon>
        <taxon>Haematococcaceae</taxon>
        <taxon>Haematococcus</taxon>
    </lineage>
</organism>
<keyword evidence="2" id="KW-1185">Reference proteome</keyword>